<dbReference type="Proteomes" id="UP001290462">
    <property type="component" value="Unassembled WGS sequence"/>
</dbReference>
<gene>
    <name evidence="3" type="ORF">RAK27_19165</name>
</gene>
<dbReference type="Pfam" id="PF03354">
    <property type="entry name" value="TerL_ATPase"/>
    <property type="match status" value="1"/>
</dbReference>
<evidence type="ECO:0000313" key="3">
    <source>
        <dbReference type="EMBL" id="MDZ5760768.1"/>
    </source>
</evidence>
<dbReference type="RefSeq" id="WP_322809918.1">
    <property type="nucleotide sequence ID" value="NZ_JAVBVO010000028.1"/>
</dbReference>
<dbReference type="GO" id="GO:0004519">
    <property type="term" value="F:endonuclease activity"/>
    <property type="evidence" value="ECO:0007669"/>
    <property type="project" value="InterPro"/>
</dbReference>
<dbReference type="InterPro" id="IPR027417">
    <property type="entry name" value="P-loop_NTPase"/>
</dbReference>
<name>A0AAW9KF47_CARML</name>
<feature type="domain" description="Terminase large subunit-like ATPase" evidence="1">
    <location>
        <begin position="74"/>
        <end position="246"/>
    </location>
</feature>
<protein>
    <submittedName>
        <fullName evidence="3">Terminase large subunit</fullName>
    </submittedName>
</protein>
<evidence type="ECO:0000259" key="2">
    <source>
        <dbReference type="Pfam" id="PF20441"/>
    </source>
</evidence>
<dbReference type="Pfam" id="PF20441">
    <property type="entry name" value="TerL_nuclease"/>
    <property type="match status" value="1"/>
</dbReference>
<feature type="domain" description="Terminase large subunit-like endonuclease" evidence="2">
    <location>
        <begin position="255"/>
        <end position="527"/>
    </location>
</feature>
<sequence length="548" mass="63851">MTTTNYPKNAYAFHPSISEWMYLVESGEFVACKEQIEIMAFVRKKLKEPDIVVKSEIIEKVIARSERYFFNIHPFQRFFIAFVVGVYRTDGTLLFDEYLFLAGRGTGKNGLLSSLIFNLPEVNNVKKYNIDIVATTEKQAMTSFEEVADVIDESEKLQKHYKATKKTITHKKSKSKIEYHTSNARSKDGLRSGVVVFDEIHEFENDDLINVFTSGLGKKDYPRTFYLTTDGYVRGGFLDELKNLVKQIFSGEVLDQLLFPYIFKLDNAEEVHDPKMWLKAIPMLAYSKTLMKQVKKEYDRALTSASKMIEFLTKRMNIPTQDAFTAVAEWDDIMATEQDYPELKNMECVGAVDYADIRDFVSVGLLFRVGEKRYWIQHSFICHKSLKLTKFKFDIERAVNEGYATIVQEDMILPEYVAQWFVEQRKHYKIKEVAADSWRFSILKDKFEEYSIPVKEVRNGFVTHNKLAPLIDSLFSLKNIVFGKDFMMRWYVNNVFVKFDAKGNKTYEKIEPKTRKTDGFMALVHALSIEPVYKAPVKYNKKLKTRTY</sequence>
<dbReference type="Gene3D" id="3.40.50.300">
    <property type="entry name" value="P-loop containing nucleotide triphosphate hydrolases"/>
    <property type="match status" value="1"/>
</dbReference>
<evidence type="ECO:0000313" key="4">
    <source>
        <dbReference type="Proteomes" id="UP001290462"/>
    </source>
</evidence>
<comment type="caution">
    <text evidence="3">The sequence shown here is derived from an EMBL/GenBank/DDBJ whole genome shotgun (WGS) entry which is preliminary data.</text>
</comment>
<accession>A0AAW9KF47</accession>
<dbReference type="AlphaFoldDB" id="A0AAW9KF47"/>
<evidence type="ECO:0000259" key="1">
    <source>
        <dbReference type="Pfam" id="PF03354"/>
    </source>
</evidence>
<proteinExistence type="predicted"/>
<reference evidence="3" key="1">
    <citation type="submission" date="2023-08" db="EMBL/GenBank/DDBJ databases">
        <title>Genomic characterization of piscicolin 126 produced by Carnobacterium maltaromaticum CM22 strain isolated from salmon (Salmo salar).</title>
        <authorList>
            <person name="Gonzalez-Gragera E."/>
            <person name="Garcia-Lopez J.D."/>
            <person name="Teso-Perez C."/>
            <person name="Gimenez-Hernandez I."/>
            <person name="Peralta-Sanchez J.M."/>
            <person name="Valdivia E."/>
            <person name="Montalban-Lopez M."/>
            <person name="Martin-Platero A.M."/>
            <person name="Banos A."/>
            <person name="Martinez-Bueno M."/>
        </authorList>
    </citation>
    <scope>NUCLEOTIDE SEQUENCE</scope>
    <source>
        <strain evidence="3">CM22</strain>
    </source>
</reference>
<dbReference type="EMBL" id="JAVBVO010000028">
    <property type="protein sequence ID" value="MDZ5760768.1"/>
    <property type="molecule type" value="Genomic_DNA"/>
</dbReference>
<organism evidence="3 4">
    <name type="scientific">Carnobacterium maltaromaticum</name>
    <name type="common">Carnobacterium piscicola</name>
    <dbReference type="NCBI Taxonomy" id="2751"/>
    <lineage>
        <taxon>Bacteria</taxon>
        <taxon>Bacillati</taxon>
        <taxon>Bacillota</taxon>
        <taxon>Bacilli</taxon>
        <taxon>Lactobacillales</taxon>
        <taxon>Carnobacteriaceae</taxon>
        <taxon>Carnobacterium</taxon>
    </lineage>
</organism>
<dbReference type="PANTHER" id="PTHR41287:SF1">
    <property type="entry name" value="PROTEIN YMFN"/>
    <property type="match status" value="1"/>
</dbReference>
<dbReference type="InterPro" id="IPR046462">
    <property type="entry name" value="TerL_nuclease"/>
</dbReference>
<dbReference type="InterPro" id="IPR046461">
    <property type="entry name" value="TerL_ATPase"/>
</dbReference>
<dbReference type="InterPro" id="IPR005021">
    <property type="entry name" value="Terminase_largesu-like"/>
</dbReference>
<dbReference type="PANTHER" id="PTHR41287">
    <property type="match status" value="1"/>
</dbReference>